<sequence length="357" mass="36010">MRATWQYAGRWLGAGIVAAAIAACGGGGGGGGGGTATPEPTPAATPEPLPVATPEPTPDARNGDYTAFGTDGYLYTLSLDFDAMTYAVSGNATNATGTIVADGSGYLFQPAPSGAARNTARFTIADDSVVGGFPSGAGVGTFIASRNFITTVAEAVGTYNFLARIIEPSVAPNTSIFSGEITSAGTLRYCQDNAVYAIAQCPAASVQTATLTVSGDEFIGATATGNMRFRVARIGSDKVFLRVTISPGTSRRFWVGTPETAAYAAGTFTGVNTLGTAGTFTVSSTAHSASGVTPSGTTVTREGTVNSLGGIGPTSMVGIQTADQGNFFSIRSTHIGVVAAARGNTFVPGLFEIGRAQ</sequence>
<evidence type="ECO:0000256" key="1">
    <source>
        <dbReference type="SAM" id="MobiDB-lite"/>
    </source>
</evidence>
<name>F5XY44_RAMTT</name>
<keyword evidence="3" id="KW-1185">Reference proteome</keyword>
<dbReference type="EMBL" id="CP000245">
    <property type="protein sequence ID" value="AEG94369.1"/>
    <property type="molecule type" value="Genomic_DNA"/>
</dbReference>
<dbReference type="RefSeq" id="WP_013902600.1">
    <property type="nucleotide sequence ID" value="NC_015677.1"/>
</dbReference>
<reference evidence="2 3" key="2">
    <citation type="journal article" date="2011" name="PLoS ONE">
        <title>The Cyst-Dividing Bacterium Ramlibacter tataouinensis TTB310 Genome Reveals a Well-Stocked Toolbox for Adaptation to a Desert Environment.</title>
        <authorList>
            <person name="De Luca G."/>
            <person name="Barakat M."/>
            <person name="Ortet P."/>
            <person name="Fochesato S."/>
            <person name="Jourlin-Castelli C."/>
            <person name="Ansaldi M."/>
            <person name="Py B."/>
            <person name="Fichant G."/>
            <person name="Coutinho P.M."/>
            <person name="Voulhoux R."/>
            <person name="Bastien O."/>
            <person name="Marechal E."/>
            <person name="Henrissat B."/>
            <person name="Quentin Y."/>
            <person name="Noirot P."/>
            <person name="Filloux A."/>
            <person name="Mejean V."/>
            <person name="Dubow M.S."/>
            <person name="Barras F."/>
            <person name="Barbe V."/>
            <person name="Weissenbach J."/>
            <person name="Mihalcescu I."/>
            <person name="Vermeglio A."/>
            <person name="Achouak W."/>
            <person name="Heulin T."/>
        </authorList>
    </citation>
    <scope>NUCLEOTIDE SEQUENCE [LARGE SCALE GENOMIC DNA]</scope>
    <source>
        <strain evidence="3">ATCC BAA-407 / DSM 14655 / LMG 21543 / TTB310</strain>
    </source>
</reference>
<dbReference type="eggNOG" id="ENOG50340KZ">
    <property type="taxonomic scope" value="Bacteria"/>
</dbReference>
<reference evidence="3" key="1">
    <citation type="submission" date="2006-01" db="EMBL/GenBank/DDBJ databases">
        <title>Genome of the cyst-dividing bacterium Ramlibacter tataouinensis.</title>
        <authorList>
            <person name="Barakat M."/>
            <person name="Ortet P."/>
            <person name="De Luca G."/>
            <person name="Jourlin-Castelli C."/>
            <person name="Ansaldi M."/>
            <person name="Py B."/>
            <person name="Fichant G."/>
            <person name="Coutinho P."/>
            <person name="Voulhoux R."/>
            <person name="Bastien O."/>
            <person name="Roy S."/>
            <person name="Marechal E."/>
            <person name="Henrissat B."/>
            <person name="Quentin Y."/>
            <person name="Noirot P."/>
            <person name="Filloux A."/>
            <person name="Mejean V."/>
            <person name="DuBow M."/>
            <person name="Barras F."/>
            <person name="Heulin T."/>
        </authorList>
    </citation>
    <scope>NUCLEOTIDE SEQUENCE [LARGE SCALE GENOMIC DNA]</scope>
    <source>
        <strain evidence="3">ATCC BAA-407 / DSM 14655 / LMG 21543 / TTB310</strain>
    </source>
</reference>
<dbReference type="OrthoDB" id="8848904at2"/>
<organism evidence="2 3">
    <name type="scientific">Ramlibacter tataouinensis (strain ATCC BAA-407 / DSM 14655 / LMG 21543 / TTB310)</name>
    <dbReference type="NCBI Taxonomy" id="365046"/>
    <lineage>
        <taxon>Bacteria</taxon>
        <taxon>Pseudomonadati</taxon>
        <taxon>Pseudomonadota</taxon>
        <taxon>Betaproteobacteria</taxon>
        <taxon>Burkholderiales</taxon>
        <taxon>Comamonadaceae</taxon>
        <taxon>Ramlibacter</taxon>
    </lineage>
</organism>
<feature type="compositionally biased region" description="Pro residues" evidence="1">
    <location>
        <begin position="39"/>
        <end position="57"/>
    </location>
</feature>
<feature type="region of interest" description="Disordered" evidence="1">
    <location>
        <begin position="28"/>
        <end position="63"/>
    </location>
</feature>
<gene>
    <name evidence="2" type="ordered locus">Rta_32570</name>
</gene>
<evidence type="ECO:0000313" key="3">
    <source>
        <dbReference type="Proteomes" id="UP000008385"/>
    </source>
</evidence>
<dbReference type="AlphaFoldDB" id="F5XY44"/>
<accession>F5XY44</accession>
<dbReference type="PATRIC" id="fig|365046.3.peg.3329"/>
<evidence type="ECO:0000313" key="2">
    <source>
        <dbReference type="EMBL" id="AEG94369.1"/>
    </source>
</evidence>
<dbReference type="PROSITE" id="PS51257">
    <property type="entry name" value="PROKAR_LIPOPROTEIN"/>
    <property type="match status" value="1"/>
</dbReference>
<protein>
    <submittedName>
        <fullName evidence="2">Uncharacterized protein</fullName>
    </submittedName>
</protein>
<dbReference type="Proteomes" id="UP000008385">
    <property type="component" value="Chromosome"/>
</dbReference>
<proteinExistence type="predicted"/>
<dbReference type="STRING" id="365046.Rta_32570"/>
<dbReference type="KEGG" id="rta:Rta_32570"/>
<dbReference type="HOGENOM" id="CLU_775838_0_0_4"/>